<dbReference type="PANTHER" id="PTHR43308:SF5">
    <property type="entry name" value="S-LAYER PROTEIN _ PEPTIDOGLYCAN ENDO-BETA-N-ACETYLGLUCOSAMINIDASE"/>
    <property type="match status" value="1"/>
</dbReference>
<evidence type="ECO:0000259" key="2">
    <source>
        <dbReference type="PROSITE" id="PS51272"/>
    </source>
</evidence>
<accession>A0AAD0P3Y6</accession>
<dbReference type="InterPro" id="IPR008964">
    <property type="entry name" value="Invasin/intimin_cell_adhesion"/>
</dbReference>
<feature type="domain" description="SLH" evidence="2">
    <location>
        <begin position="1694"/>
        <end position="1753"/>
    </location>
</feature>
<dbReference type="InterPro" id="IPR003343">
    <property type="entry name" value="Big_2"/>
</dbReference>
<dbReference type="Pfam" id="PF13385">
    <property type="entry name" value="Laminin_G_3"/>
    <property type="match status" value="1"/>
</dbReference>
<dbReference type="InterPro" id="IPR051465">
    <property type="entry name" value="Cell_Envelope_Struct_Comp"/>
</dbReference>
<dbReference type="InterPro" id="IPR001119">
    <property type="entry name" value="SLH_dom"/>
</dbReference>
<feature type="domain" description="Fibronectin type-III" evidence="1">
    <location>
        <begin position="1293"/>
        <end position="1382"/>
    </location>
</feature>
<sequence length="1820" mass="189086">MKPSFMKIGISISLCTGLVVQGVGPMQTPIISAKASFGWIENSPAIITSINEDDYSNAGVEVASFLTGKVSDPASTGIAVVALDNTKGAWQYYNTVGRIWYNIEPVSNSNAFLLLKSEKIRFVPAKDWNGTASISFKLWDTTASGYQNYQKNANTTVSAAFSSDPGIAVITVNPVNDAPYLTELNGGDYLSFDGNGDYVTFPDQRIYGNSFTVEGFLKVDAFQTWMRFFESSIAEQNHNIFVGFNGKRMNFTAYTNKGDINVTEDFPISKWVHVAIVYDHSQKKGRIYWDGVLKAEGAMDLSTVGNVARPNNWLGKSTWRQDGDYNGGMRDVRFWSKAKTQSDIVREMNVDLTGSEPNLALNYKLANSNDGNVAINTSGLPLKNGTITGATWKQDTGFMGNTTTDKNKSVSRSFKVLDVDGDDLQVSATSSNTLLIPNNGLKVSGSGEVRTLEITPAANAFGTSVISVKVSDGALSNTYTFNVTVNDTGDVIVTGVTLDKPSLSLTEGETGDTLSAVIAPANATNKTVNWSSSDETVATVVNGVVTPVGVGTAIITVTTTDGSFTASSVVNVSAPIPPVVNVTGVKLDQETLNLTAGEANGILKATIEPANATDKDVIWSSSDETVATVVNGVVTPVGVGTAIITVTTTDGSFTASSVVNVSAPIPPVVNVTGVKLDQETLDLTAGEAEGLLKATIEPASATDKDVIWSSSDETVATVVNGVVTPVGEGTAVITVTTKDGSFTASSVVNVSAPIPPVVNVTGVKLDQETLNLTAGEANGILKATIEPANATDKDVIWSSSDETVATVVNGVVTPVGVGTAIITVTTTDGSFTASSVVNVSAPIPPVVNVTGVKLDQETLDLTAGEAEGLLKATIEPASATDKDVIWSSSDETVATVVNGVVTPVGEGTAVITVTTKDGSFTASSVVNVSAPIPPVVDVTGVKLDQEILDLTAGEANGILKATIEPASATDKDVIWSSSDETVATVVNGVVTPVGEGTAVITVTTKDGSFTATTTVNVSAPIPPVVDVTGVKLDQETLNLTAGEANGILKATIEPANATDKDVIWSSSDETVATVVNGVVTPVGEGTAVITVTTKDGSFTASSVVNVSAPIPPVVDVTGVKLDQETLDLTAGEAEGLLKATIEPASATDKDVIWSSSDETVATVVNGVVTPVGEGTAVITVTTKDGSFTATTTVKVAAPKPPDVIVTGVTLDQTELNLTVGEGDGNLQVTVAPANATNKGVIWSSSDETVAKVVYGVVTPIGEGTAIITVTTKDGSYTASTTVTVKAPVKPVTAPEIPTSVTATAENGQAIITFIPPVNDGGSEITGYIVTANPGGLTVTGTGSPLTISGLTNGTSYTFTVQAINKAGISESSAESNAVVPSTPSGGDIVVPSQPTPSATPAPVVNDASILINGKAETVGTATNGKRNEQTLTTIVLDQKKLEDKLATEGKGTVVSIGANSKSDVIVGELNGQMVKNMQGNQAILEIKAGNATFTLPAQQINIDALNEQIGKSVALQDIKIQIEISAPTADKVKALEAAAQKGSFSLISAPVNFTARGIYGDKSIELSQFNTYVKRTIAIPEGMDPNKITTGVYVDSEGLVHHVPTKVVVIDGKYFATINSLSGGTYSVIWHPLEFSDVANHWAKEAVNDMGSRLVIEGTGNGQFTPDQAITRAEFAAIVVRGLGLEMEQAATPFSDVKTTDWYNSAINTAFAYQLINGFEDGMFRPDEHITREQAMLIIAKAMKITALQTKLSVQSADVLLAPFTDGSDVSNWAISGVADTLQAGIIMGRSSKGLAPKDDMTRAEVAEIVKRLLEKSDLI</sequence>
<dbReference type="Gene3D" id="2.60.40.1080">
    <property type="match status" value="9"/>
</dbReference>
<dbReference type="Proteomes" id="UP000249163">
    <property type="component" value="Chromosome"/>
</dbReference>
<dbReference type="SUPFAM" id="SSF49373">
    <property type="entry name" value="Invasin/intimin cell-adhesion fragments"/>
    <property type="match status" value="9"/>
</dbReference>
<dbReference type="Pfam" id="PF00041">
    <property type="entry name" value="fn3"/>
    <property type="match status" value="1"/>
</dbReference>
<dbReference type="InterPro" id="IPR013320">
    <property type="entry name" value="ConA-like_dom_sf"/>
</dbReference>
<proteinExistence type="predicted"/>
<protein>
    <submittedName>
        <fullName evidence="3">Uncharacterized protein</fullName>
    </submittedName>
</protein>
<feature type="domain" description="SLH" evidence="2">
    <location>
        <begin position="1630"/>
        <end position="1693"/>
    </location>
</feature>
<dbReference type="InterPro" id="IPR036116">
    <property type="entry name" value="FN3_sf"/>
</dbReference>
<name>A0AAD0P3Y6_9BACL</name>
<dbReference type="Gene3D" id="2.60.120.200">
    <property type="match status" value="1"/>
</dbReference>
<evidence type="ECO:0000313" key="4">
    <source>
        <dbReference type="Proteomes" id="UP000249163"/>
    </source>
</evidence>
<dbReference type="SMART" id="SM00060">
    <property type="entry name" value="FN3"/>
    <property type="match status" value="1"/>
</dbReference>
<dbReference type="PROSITE" id="PS50853">
    <property type="entry name" value="FN3"/>
    <property type="match status" value="1"/>
</dbReference>
<organism evidence="3 4">
    <name type="scientific">Paenibacillus odorifer</name>
    <dbReference type="NCBI Taxonomy" id="189426"/>
    <lineage>
        <taxon>Bacteria</taxon>
        <taxon>Bacillati</taxon>
        <taxon>Bacillota</taxon>
        <taxon>Bacilli</taxon>
        <taxon>Bacillales</taxon>
        <taxon>Paenibacillaceae</taxon>
        <taxon>Paenibacillus</taxon>
    </lineage>
</organism>
<dbReference type="Pfam" id="PF02368">
    <property type="entry name" value="Big_2"/>
    <property type="match status" value="9"/>
</dbReference>
<evidence type="ECO:0000313" key="3">
    <source>
        <dbReference type="EMBL" id="AWV34216.1"/>
    </source>
</evidence>
<dbReference type="Pfam" id="PF00395">
    <property type="entry name" value="SLH"/>
    <property type="match status" value="3"/>
</dbReference>
<dbReference type="EMBL" id="CP021965">
    <property type="protein sequence ID" value="AWV34216.1"/>
    <property type="molecule type" value="Genomic_DNA"/>
</dbReference>
<dbReference type="PROSITE" id="PS51272">
    <property type="entry name" value="SLH"/>
    <property type="match status" value="3"/>
</dbReference>
<reference evidence="3 4" key="1">
    <citation type="submission" date="2017-06" db="EMBL/GenBank/DDBJ databases">
        <title>Complete genome sequence of Paenibacillus odorifer CBA7130.</title>
        <authorList>
            <person name="Nam Y.-D."/>
            <person name="Kang J."/>
            <person name="Chung W.-H."/>
        </authorList>
    </citation>
    <scope>NUCLEOTIDE SEQUENCE [LARGE SCALE GENOMIC DNA]</scope>
    <source>
        <strain evidence="3 4">CBA7130</strain>
    </source>
</reference>
<evidence type="ECO:0000259" key="1">
    <source>
        <dbReference type="PROSITE" id="PS50853"/>
    </source>
</evidence>
<dbReference type="SMART" id="SM00635">
    <property type="entry name" value="BID_2"/>
    <property type="match status" value="9"/>
</dbReference>
<dbReference type="SUPFAM" id="SSF49265">
    <property type="entry name" value="Fibronectin type III"/>
    <property type="match status" value="1"/>
</dbReference>
<dbReference type="InterPro" id="IPR003961">
    <property type="entry name" value="FN3_dom"/>
</dbReference>
<dbReference type="InterPro" id="IPR013783">
    <property type="entry name" value="Ig-like_fold"/>
</dbReference>
<dbReference type="Gene3D" id="2.60.40.10">
    <property type="entry name" value="Immunoglobulins"/>
    <property type="match status" value="1"/>
</dbReference>
<dbReference type="RefSeq" id="WP_111504427.1">
    <property type="nucleotide sequence ID" value="NZ_CP021965.1"/>
</dbReference>
<dbReference type="CDD" id="cd00063">
    <property type="entry name" value="FN3"/>
    <property type="match status" value="1"/>
</dbReference>
<dbReference type="PANTHER" id="PTHR43308">
    <property type="entry name" value="OUTER MEMBRANE PROTEIN ALPHA-RELATED"/>
    <property type="match status" value="1"/>
</dbReference>
<feature type="domain" description="SLH" evidence="2">
    <location>
        <begin position="1761"/>
        <end position="1820"/>
    </location>
</feature>
<dbReference type="SUPFAM" id="SSF49899">
    <property type="entry name" value="Concanavalin A-like lectins/glucanases"/>
    <property type="match status" value="1"/>
</dbReference>
<gene>
    <name evidence="3" type="ORF">CD191_17235</name>
</gene>